<dbReference type="PROSITE" id="PS50931">
    <property type="entry name" value="HTH_LYSR"/>
    <property type="match status" value="1"/>
</dbReference>
<comment type="caution">
    <text evidence="6">The sequence shown here is derived from an EMBL/GenBank/DDBJ whole genome shotgun (WGS) entry which is preliminary data.</text>
</comment>
<accession>A0ABN7Q293</accession>
<evidence type="ECO:0000256" key="3">
    <source>
        <dbReference type="ARBA" id="ARBA00023125"/>
    </source>
</evidence>
<reference evidence="6 7" key="1">
    <citation type="submission" date="2021-03" db="EMBL/GenBank/DDBJ databases">
        <authorList>
            <person name="Peeters C."/>
        </authorList>
    </citation>
    <scope>NUCLEOTIDE SEQUENCE [LARGE SCALE GENOMIC DNA]</scope>
    <source>
        <strain evidence="6 7">LMG 26411</strain>
    </source>
</reference>
<organism evidence="6 7">
    <name type="scientific">Cupriavidus numazuensis</name>
    <dbReference type="NCBI Taxonomy" id="221992"/>
    <lineage>
        <taxon>Bacteria</taxon>
        <taxon>Pseudomonadati</taxon>
        <taxon>Pseudomonadota</taxon>
        <taxon>Betaproteobacteria</taxon>
        <taxon>Burkholderiales</taxon>
        <taxon>Burkholderiaceae</taxon>
        <taxon>Cupriavidus</taxon>
    </lineage>
</organism>
<evidence type="ECO:0000313" key="7">
    <source>
        <dbReference type="Proteomes" id="UP000672657"/>
    </source>
</evidence>
<feature type="domain" description="HTH lysR-type" evidence="5">
    <location>
        <begin position="6"/>
        <end position="63"/>
    </location>
</feature>
<dbReference type="InterPro" id="IPR036388">
    <property type="entry name" value="WH-like_DNA-bd_sf"/>
</dbReference>
<dbReference type="EMBL" id="CAJPVI010000030">
    <property type="protein sequence ID" value="CAG2154178.1"/>
    <property type="molecule type" value="Genomic_DNA"/>
</dbReference>
<dbReference type="Pfam" id="PF03466">
    <property type="entry name" value="LysR_substrate"/>
    <property type="match status" value="1"/>
</dbReference>
<dbReference type="SUPFAM" id="SSF53850">
    <property type="entry name" value="Periplasmic binding protein-like II"/>
    <property type="match status" value="1"/>
</dbReference>
<dbReference type="RefSeq" id="WP_211955548.1">
    <property type="nucleotide sequence ID" value="NZ_CAJPVI010000030.1"/>
</dbReference>
<evidence type="ECO:0000313" key="6">
    <source>
        <dbReference type="EMBL" id="CAG2154178.1"/>
    </source>
</evidence>
<evidence type="ECO:0000256" key="4">
    <source>
        <dbReference type="ARBA" id="ARBA00023163"/>
    </source>
</evidence>
<dbReference type="InterPro" id="IPR036390">
    <property type="entry name" value="WH_DNA-bd_sf"/>
</dbReference>
<evidence type="ECO:0000256" key="1">
    <source>
        <dbReference type="ARBA" id="ARBA00009437"/>
    </source>
</evidence>
<dbReference type="CDD" id="cd08432">
    <property type="entry name" value="PBP2_GcdR_TrpI_HvrB_AmpR_like"/>
    <property type="match status" value="1"/>
</dbReference>
<dbReference type="Gene3D" id="1.10.10.10">
    <property type="entry name" value="Winged helix-like DNA-binding domain superfamily/Winged helix DNA-binding domain"/>
    <property type="match status" value="1"/>
</dbReference>
<gene>
    <name evidence="6" type="primary">gcvA_8</name>
    <name evidence="6" type="ORF">LMG26411_04569</name>
</gene>
<keyword evidence="3" id="KW-0238">DNA-binding</keyword>
<sequence>MSRKLPPLNALRAFEAAGRYVSFTKAATELNVTHGAVSRQVALLEEYLGTALFHRSASQVSLTETGRSYLSEVTAALDRLALASMQVSDHAAPVVLHVNAPPTFTMRWLIARMSSFQRKRPDVEIKLRTSVAPINFQEHGYDVVIRGANAETPGCISEPFMTELILPVCHVDLLEGGKLREPADLRAHTLIGYATEPYSWSAWLTAVGHPDLKPSGTLHFEQMYFSLQAATEGLGVVLVPLFLAIDDIIAGRLCTPFGPLGAKTRRYYASALQRVPAVEEFFEWLVREGLDTERMMEEWAHSAGWPPASLHTQGQDS</sequence>
<dbReference type="Proteomes" id="UP000672657">
    <property type="component" value="Unassembled WGS sequence"/>
</dbReference>
<proteinExistence type="inferred from homology"/>
<comment type="similarity">
    <text evidence="1">Belongs to the LysR transcriptional regulatory family.</text>
</comment>
<evidence type="ECO:0000256" key="2">
    <source>
        <dbReference type="ARBA" id="ARBA00023015"/>
    </source>
</evidence>
<keyword evidence="4" id="KW-0804">Transcription</keyword>
<keyword evidence="2" id="KW-0805">Transcription regulation</keyword>
<dbReference type="PANTHER" id="PTHR30537">
    <property type="entry name" value="HTH-TYPE TRANSCRIPTIONAL REGULATOR"/>
    <property type="match status" value="1"/>
</dbReference>
<dbReference type="Pfam" id="PF00126">
    <property type="entry name" value="HTH_1"/>
    <property type="match status" value="1"/>
</dbReference>
<dbReference type="PANTHER" id="PTHR30537:SF74">
    <property type="entry name" value="HTH-TYPE TRANSCRIPTIONAL REGULATOR TRPI"/>
    <property type="match status" value="1"/>
</dbReference>
<dbReference type="Gene3D" id="3.40.190.10">
    <property type="entry name" value="Periplasmic binding protein-like II"/>
    <property type="match status" value="2"/>
</dbReference>
<evidence type="ECO:0000259" key="5">
    <source>
        <dbReference type="PROSITE" id="PS50931"/>
    </source>
</evidence>
<keyword evidence="7" id="KW-1185">Reference proteome</keyword>
<dbReference type="InterPro" id="IPR058163">
    <property type="entry name" value="LysR-type_TF_proteobact-type"/>
</dbReference>
<name>A0ABN7Q293_9BURK</name>
<dbReference type="SUPFAM" id="SSF46785">
    <property type="entry name" value="Winged helix' DNA-binding domain"/>
    <property type="match status" value="1"/>
</dbReference>
<dbReference type="PRINTS" id="PR00039">
    <property type="entry name" value="HTHLYSR"/>
</dbReference>
<dbReference type="InterPro" id="IPR000847">
    <property type="entry name" value="LysR_HTH_N"/>
</dbReference>
<dbReference type="InterPro" id="IPR005119">
    <property type="entry name" value="LysR_subst-bd"/>
</dbReference>
<protein>
    <submittedName>
        <fullName evidence="6">Glycine cleavage system transcriptional activator</fullName>
    </submittedName>
</protein>